<name>A0A367YVR0_9ACTN</name>
<protein>
    <submittedName>
        <fullName evidence="1">MoaD/ThiS family protein</fullName>
    </submittedName>
</protein>
<keyword evidence="2" id="KW-1185">Reference proteome</keyword>
<dbReference type="InterPro" id="IPR012675">
    <property type="entry name" value="Beta-grasp_dom_sf"/>
</dbReference>
<dbReference type="RefSeq" id="WP_114126968.1">
    <property type="nucleotide sequence ID" value="NZ_QOUI01000007.1"/>
</dbReference>
<gene>
    <name evidence="1" type="ORF">DT076_12255</name>
</gene>
<accession>A0A367YVR0</accession>
<dbReference type="SUPFAM" id="SSF54285">
    <property type="entry name" value="MoaD/ThiS"/>
    <property type="match status" value="1"/>
</dbReference>
<dbReference type="EMBL" id="QOUI01000007">
    <property type="protein sequence ID" value="RCK69112.1"/>
    <property type="molecule type" value="Genomic_DNA"/>
</dbReference>
<proteinExistence type="predicted"/>
<organism evidence="1 2">
    <name type="scientific">Desertihabitans brevis</name>
    <dbReference type="NCBI Taxonomy" id="2268447"/>
    <lineage>
        <taxon>Bacteria</taxon>
        <taxon>Bacillati</taxon>
        <taxon>Actinomycetota</taxon>
        <taxon>Actinomycetes</taxon>
        <taxon>Propionibacteriales</taxon>
        <taxon>Propionibacteriaceae</taxon>
        <taxon>Desertihabitans</taxon>
    </lineage>
</organism>
<comment type="caution">
    <text evidence="1">The sequence shown here is derived from an EMBL/GenBank/DDBJ whole genome shotgun (WGS) entry which is preliminary data.</text>
</comment>
<dbReference type="AlphaFoldDB" id="A0A367YVR0"/>
<reference evidence="1 2" key="1">
    <citation type="submission" date="2018-07" db="EMBL/GenBank/DDBJ databases">
        <title>Desertimonas flava gen. nov. sp. nov.</title>
        <authorList>
            <person name="Liu S."/>
        </authorList>
    </citation>
    <scope>NUCLEOTIDE SEQUENCE [LARGE SCALE GENOMIC DNA]</scope>
    <source>
        <strain evidence="1 2">16Sb5-5</strain>
    </source>
</reference>
<evidence type="ECO:0000313" key="1">
    <source>
        <dbReference type="EMBL" id="RCK69112.1"/>
    </source>
</evidence>
<dbReference type="Proteomes" id="UP000252770">
    <property type="component" value="Unassembled WGS sequence"/>
</dbReference>
<dbReference type="InterPro" id="IPR016155">
    <property type="entry name" value="Mopterin_synth/thiamin_S_b"/>
</dbReference>
<dbReference type="Gene3D" id="3.10.20.30">
    <property type="match status" value="1"/>
</dbReference>
<evidence type="ECO:0000313" key="2">
    <source>
        <dbReference type="Proteomes" id="UP000252770"/>
    </source>
</evidence>
<sequence>MHRVTLRYWAGARAAAGVETEQVEASSLADALAAAKAARADDPGFARVVDVCSLLSSGRAVHRSRLGEPLAGDTEVELLPPFAGG</sequence>